<sequence>MGAFWMQMVGVMYRKLCIYKRSVFSIVIFTILSLFLFTLAFSLKFFQAFEHGADDKVVSTFSWFSKDNISVAHIVDPNSSYPFFTDQIKDYLTEMCKTELETTLTIYEFSSFDEFNDYVYNNQNADDITMNFAFSYQISNTTEVKFDDNGTLVGDLNISFQTNSTND</sequence>
<dbReference type="AlphaFoldDB" id="A2DZX6"/>
<dbReference type="KEGG" id="tva:4772023"/>
<evidence type="ECO:0000313" key="2">
    <source>
        <dbReference type="Proteomes" id="UP000001542"/>
    </source>
</evidence>
<organism evidence="1 2">
    <name type="scientific">Trichomonas vaginalis (strain ATCC PRA-98 / G3)</name>
    <dbReference type="NCBI Taxonomy" id="412133"/>
    <lineage>
        <taxon>Eukaryota</taxon>
        <taxon>Metamonada</taxon>
        <taxon>Parabasalia</taxon>
        <taxon>Trichomonadida</taxon>
        <taxon>Trichomonadidae</taxon>
        <taxon>Trichomonas</taxon>
    </lineage>
</organism>
<name>A2DZX6_TRIV3</name>
<accession>A2DZX6</accession>
<dbReference type="VEuPathDB" id="TrichDB:TVAGG3_0536460"/>
<dbReference type="Proteomes" id="UP000001542">
    <property type="component" value="Unassembled WGS sequence"/>
</dbReference>
<gene>
    <name evidence="1" type="ORF">TVAG_478600</name>
</gene>
<protein>
    <submittedName>
        <fullName evidence="1">Uncharacterized protein</fullName>
    </submittedName>
</protein>
<keyword evidence="2" id="KW-1185">Reference proteome</keyword>
<dbReference type="InParanoid" id="A2DZX6"/>
<evidence type="ECO:0000313" key="1">
    <source>
        <dbReference type="EMBL" id="EAY14035.1"/>
    </source>
</evidence>
<dbReference type="EMBL" id="DS113276">
    <property type="protein sequence ID" value="EAY14035.1"/>
    <property type="molecule type" value="Genomic_DNA"/>
</dbReference>
<dbReference type="VEuPathDB" id="TrichDB:TVAG_478600"/>
<reference evidence="1" key="1">
    <citation type="submission" date="2006-10" db="EMBL/GenBank/DDBJ databases">
        <authorList>
            <person name="Amadeo P."/>
            <person name="Zhao Q."/>
            <person name="Wortman J."/>
            <person name="Fraser-Liggett C."/>
            <person name="Carlton J."/>
        </authorList>
    </citation>
    <scope>NUCLEOTIDE SEQUENCE</scope>
    <source>
        <strain evidence="1">G3</strain>
    </source>
</reference>
<reference evidence="1" key="2">
    <citation type="journal article" date="2007" name="Science">
        <title>Draft genome sequence of the sexually transmitted pathogen Trichomonas vaginalis.</title>
        <authorList>
            <person name="Carlton J.M."/>
            <person name="Hirt R.P."/>
            <person name="Silva J.C."/>
            <person name="Delcher A.L."/>
            <person name="Schatz M."/>
            <person name="Zhao Q."/>
            <person name="Wortman J.R."/>
            <person name="Bidwell S.L."/>
            <person name="Alsmark U.C.M."/>
            <person name="Besteiro S."/>
            <person name="Sicheritz-Ponten T."/>
            <person name="Noel C.J."/>
            <person name="Dacks J.B."/>
            <person name="Foster P.G."/>
            <person name="Simillion C."/>
            <person name="Van de Peer Y."/>
            <person name="Miranda-Saavedra D."/>
            <person name="Barton G.J."/>
            <person name="Westrop G.D."/>
            <person name="Mueller S."/>
            <person name="Dessi D."/>
            <person name="Fiori P.L."/>
            <person name="Ren Q."/>
            <person name="Paulsen I."/>
            <person name="Zhang H."/>
            <person name="Bastida-Corcuera F.D."/>
            <person name="Simoes-Barbosa A."/>
            <person name="Brown M.T."/>
            <person name="Hayes R.D."/>
            <person name="Mukherjee M."/>
            <person name="Okumura C.Y."/>
            <person name="Schneider R."/>
            <person name="Smith A.J."/>
            <person name="Vanacova S."/>
            <person name="Villalvazo M."/>
            <person name="Haas B.J."/>
            <person name="Pertea M."/>
            <person name="Feldblyum T.V."/>
            <person name="Utterback T.R."/>
            <person name="Shu C.L."/>
            <person name="Osoegawa K."/>
            <person name="de Jong P.J."/>
            <person name="Hrdy I."/>
            <person name="Horvathova L."/>
            <person name="Zubacova Z."/>
            <person name="Dolezal P."/>
            <person name="Malik S.B."/>
            <person name="Logsdon J.M. Jr."/>
            <person name="Henze K."/>
            <person name="Gupta A."/>
            <person name="Wang C.C."/>
            <person name="Dunne R.L."/>
            <person name="Upcroft J.A."/>
            <person name="Upcroft P."/>
            <person name="White O."/>
            <person name="Salzberg S.L."/>
            <person name="Tang P."/>
            <person name="Chiu C.-H."/>
            <person name="Lee Y.-S."/>
            <person name="Embley T.M."/>
            <person name="Coombs G.H."/>
            <person name="Mottram J.C."/>
            <person name="Tachezy J."/>
            <person name="Fraser-Liggett C.M."/>
            <person name="Johnson P.J."/>
        </authorList>
    </citation>
    <scope>NUCLEOTIDE SEQUENCE [LARGE SCALE GENOMIC DNA]</scope>
    <source>
        <strain evidence="1">G3</strain>
    </source>
</reference>
<proteinExistence type="predicted"/>
<dbReference type="RefSeq" id="XP_001326258.1">
    <property type="nucleotide sequence ID" value="XM_001326223.1"/>
</dbReference>